<dbReference type="STRING" id="216432.CA2559_06665"/>
<name>A3U855_CROAH</name>
<proteinExistence type="predicted"/>
<dbReference type="EMBL" id="CP002046">
    <property type="protein sequence ID" value="EAP88422.1"/>
    <property type="molecule type" value="Genomic_DNA"/>
</dbReference>
<comment type="subcellular location">
    <subcellularLocation>
        <location evidence="1">Periplasm</location>
    </subcellularLocation>
</comment>
<keyword evidence="6" id="KW-0560">Oxidoreductase</keyword>
<reference evidence="11 12" key="1">
    <citation type="journal article" date="2010" name="J. Bacteriol.">
        <title>The complete genome sequence of Croceibacter atlanticus HTCC2559T.</title>
        <authorList>
            <person name="Oh H.M."/>
            <person name="Kang I."/>
            <person name="Ferriera S."/>
            <person name="Giovannoni S.J."/>
            <person name="Cho J.C."/>
        </authorList>
    </citation>
    <scope>NUCLEOTIDE SEQUENCE [LARGE SCALE GENOMIC DNA]</scope>
    <source>
        <strain evidence="12">ATCC BAA-628 / HTCC2559 / KCTC 12090</strain>
    </source>
</reference>
<keyword evidence="2 8" id="KW-0349">Heme</keyword>
<dbReference type="GO" id="GO:0020037">
    <property type="term" value="F:heme binding"/>
    <property type="evidence" value="ECO:0007669"/>
    <property type="project" value="InterPro"/>
</dbReference>
<keyword evidence="11" id="KW-0575">Peroxidase</keyword>
<evidence type="ECO:0000256" key="1">
    <source>
        <dbReference type="ARBA" id="ARBA00004418"/>
    </source>
</evidence>
<dbReference type="InterPro" id="IPR009056">
    <property type="entry name" value="Cyt_c-like_dom"/>
</dbReference>
<evidence type="ECO:0000256" key="6">
    <source>
        <dbReference type="ARBA" id="ARBA00023002"/>
    </source>
</evidence>
<dbReference type="KEGG" id="cat:CA2559_06665"/>
<dbReference type="eggNOG" id="COG1858">
    <property type="taxonomic scope" value="Bacteria"/>
</dbReference>
<dbReference type="SUPFAM" id="SSF46626">
    <property type="entry name" value="Cytochrome c"/>
    <property type="match status" value="2"/>
</dbReference>
<feature type="binding site" description="covalent" evidence="8">
    <location>
        <position position="214"/>
    </location>
    <ligand>
        <name>heme c</name>
        <dbReference type="ChEBI" id="CHEBI:61717"/>
        <label>2</label>
    </ligand>
</feature>
<evidence type="ECO:0000256" key="5">
    <source>
        <dbReference type="ARBA" id="ARBA00022764"/>
    </source>
</evidence>
<dbReference type="PANTHER" id="PTHR30600">
    <property type="entry name" value="CYTOCHROME C PEROXIDASE-RELATED"/>
    <property type="match status" value="1"/>
</dbReference>
<dbReference type="GO" id="GO:0004130">
    <property type="term" value="F:cytochrome-c peroxidase activity"/>
    <property type="evidence" value="ECO:0007669"/>
    <property type="project" value="TreeGrafter"/>
</dbReference>
<dbReference type="GO" id="GO:0009055">
    <property type="term" value="F:electron transfer activity"/>
    <property type="evidence" value="ECO:0007669"/>
    <property type="project" value="InterPro"/>
</dbReference>
<dbReference type="RefSeq" id="WP_013187090.1">
    <property type="nucleotide sequence ID" value="NC_014230.1"/>
</dbReference>
<dbReference type="GO" id="GO:0046872">
    <property type="term" value="F:metal ion binding"/>
    <property type="evidence" value="ECO:0007669"/>
    <property type="project" value="UniProtKB-KW"/>
</dbReference>
<dbReference type="HOGENOM" id="CLU_034652_3_3_10"/>
<evidence type="ECO:0000256" key="4">
    <source>
        <dbReference type="ARBA" id="ARBA00022729"/>
    </source>
</evidence>
<protein>
    <submittedName>
        <fullName evidence="11">Probable cytochrome-c peroxidase</fullName>
    </submittedName>
</protein>
<dbReference type="GO" id="GO:0042597">
    <property type="term" value="C:periplasmic space"/>
    <property type="evidence" value="ECO:0007669"/>
    <property type="project" value="UniProtKB-SubCell"/>
</dbReference>
<comment type="cofactor">
    <cofactor evidence="8">
        <name>heme</name>
        <dbReference type="ChEBI" id="CHEBI:30413"/>
    </cofactor>
    <text evidence="8">Binds 2 heme groups.</text>
</comment>
<keyword evidence="7 9" id="KW-0408">Iron</keyword>
<keyword evidence="12" id="KW-1185">Reference proteome</keyword>
<accession>A3U855</accession>
<dbReference type="InterPro" id="IPR051395">
    <property type="entry name" value="Cytochrome_c_Peroxidase/MauG"/>
</dbReference>
<dbReference type="Pfam" id="PF03150">
    <property type="entry name" value="CCP_MauG"/>
    <property type="match status" value="1"/>
</dbReference>
<feature type="binding site" description="covalent" evidence="8">
    <location>
        <position position="69"/>
    </location>
    <ligand>
        <name>heme c</name>
        <dbReference type="ChEBI" id="CHEBI:61717"/>
        <label>1</label>
    </ligand>
</feature>
<dbReference type="Proteomes" id="UP000002297">
    <property type="component" value="Chromosome"/>
</dbReference>
<feature type="binding site" description="axial binding residue" evidence="9">
    <location>
        <position position="73"/>
    </location>
    <ligand>
        <name>heme c</name>
        <dbReference type="ChEBI" id="CHEBI:61717"/>
        <label>1</label>
    </ligand>
    <ligandPart>
        <name>Fe</name>
        <dbReference type="ChEBI" id="CHEBI:18248"/>
    </ligandPart>
</feature>
<dbReference type="InterPro" id="IPR004852">
    <property type="entry name" value="Di-haem_cyt_c_peroxidsae"/>
</dbReference>
<dbReference type="Gene3D" id="1.10.760.10">
    <property type="entry name" value="Cytochrome c-like domain"/>
    <property type="match status" value="2"/>
</dbReference>
<dbReference type="PROSITE" id="PS51007">
    <property type="entry name" value="CYTC"/>
    <property type="match status" value="1"/>
</dbReference>
<evidence type="ECO:0000256" key="9">
    <source>
        <dbReference type="PIRSR" id="PIRSR000294-2"/>
    </source>
</evidence>
<keyword evidence="4" id="KW-0732">Signal</keyword>
<feature type="binding site" description="covalent" evidence="8">
    <location>
        <position position="217"/>
    </location>
    <ligand>
        <name>heme c</name>
        <dbReference type="ChEBI" id="CHEBI:61717"/>
        <label>2</label>
    </ligand>
</feature>
<organism evidence="11 12">
    <name type="scientific">Croceibacter atlanticus (strain ATCC BAA-628 / JCM 21780 / CIP 108009 / IAM 15332 / KCTC 12090 / HTCC2559)</name>
    <dbReference type="NCBI Taxonomy" id="216432"/>
    <lineage>
        <taxon>Bacteria</taxon>
        <taxon>Pseudomonadati</taxon>
        <taxon>Bacteroidota</taxon>
        <taxon>Flavobacteriia</taxon>
        <taxon>Flavobacteriales</taxon>
        <taxon>Flavobacteriaceae</taxon>
        <taxon>Croceibacter</taxon>
    </lineage>
</organism>
<dbReference type="InterPro" id="IPR026259">
    <property type="entry name" value="MauG/Cytc_peroxidase"/>
</dbReference>
<evidence type="ECO:0000256" key="7">
    <source>
        <dbReference type="ARBA" id="ARBA00023004"/>
    </source>
</evidence>
<comment type="PTM">
    <text evidence="8">Binds 2 heme groups per subunit.</text>
</comment>
<dbReference type="GeneID" id="89453112"/>
<sequence length="341" mass="38339">MLIIVLLFSSCAKDDAIEYSPTPINLEIPSNFPPLVYAIENNPLTEEGFQLGKSLFYEGKLSSNNSIPCAFCHEQAFAFTHHGHNVSHGVDGGIGIRNSQPIQNLVFQSEFTWDGAATHLDLQPIIPITSEVEMNESLSNVVEKLKADAYYRSAFALAFEEGEINGENLLKALSQFMVMMVSTNSKYDRMIRQEGNETFSVLENDGLVTFQQKCTSCHATDLFTDQSYRNNGLSVNPQVDDKGRYNVFQNPDDLYKFKVPSLRNVEHSFPYMHDGRFETLEAVVNFYDNGLTDNGNVDPLLVSENGSLGIPLTDYEKQSLVAFLKTLTDNEFLQNERFSDF</sequence>
<evidence type="ECO:0000256" key="2">
    <source>
        <dbReference type="ARBA" id="ARBA00022617"/>
    </source>
</evidence>
<evidence type="ECO:0000256" key="8">
    <source>
        <dbReference type="PIRSR" id="PIRSR000294-1"/>
    </source>
</evidence>
<feature type="domain" description="Cytochrome c" evidence="10">
    <location>
        <begin position="201"/>
        <end position="328"/>
    </location>
</feature>
<feature type="binding site" description="axial binding residue" evidence="9">
    <location>
        <position position="218"/>
    </location>
    <ligand>
        <name>heme c</name>
        <dbReference type="ChEBI" id="CHEBI:61717"/>
        <label>2</label>
    </ligand>
    <ligandPart>
        <name>Fe</name>
        <dbReference type="ChEBI" id="CHEBI:18248"/>
    </ligandPart>
</feature>
<evidence type="ECO:0000256" key="3">
    <source>
        <dbReference type="ARBA" id="ARBA00022723"/>
    </source>
</evidence>
<feature type="binding site" description="covalent" evidence="8">
    <location>
        <position position="72"/>
    </location>
    <ligand>
        <name>heme c</name>
        <dbReference type="ChEBI" id="CHEBI:61717"/>
        <label>1</label>
    </ligand>
</feature>
<evidence type="ECO:0000259" key="10">
    <source>
        <dbReference type="PROSITE" id="PS51007"/>
    </source>
</evidence>
<keyword evidence="5" id="KW-0574">Periplasm</keyword>
<dbReference type="PIRSF" id="PIRSF000294">
    <property type="entry name" value="Cytochrome-c_peroxidase"/>
    <property type="match status" value="1"/>
</dbReference>
<evidence type="ECO:0000313" key="12">
    <source>
        <dbReference type="Proteomes" id="UP000002297"/>
    </source>
</evidence>
<keyword evidence="3 9" id="KW-0479">Metal-binding</keyword>
<dbReference type="AlphaFoldDB" id="A3U855"/>
<gene>
    <name evidence="11" type="ordered locus">CA2559_06665</name>
</gene>
<dbReference type="InterPro" id="IPR036909">
    <property type="entry name" value="Cyt_c-like_dom_sf"/>
</dbReference>
<evidence type="ECO:0000313" key="11">
    <source>
        <dbReference type="EMBL" id="EAP88422.1"/>
    </source>
</evidence>